<evidence type="ECO:0000313" key="2">
    <source>
        <dbReference type="Proteomes" id="UP001165074"/>
    </source>
</evidence>
<evidence type="ECO:0000313" key="1">
    <source>
        <dbReference type="EMBL" id="GLY87698.1"/>
    </source>
</evidence>
<organism evidence="1 2">
    <name type="scientific">Actinoallomurus iriomotensis</name>
    <dbReference type="NCBI Taxonomy" id="478107"/>
    <lineage>
        <taxon>Bacteria</taxon>
        <taxon>Bacillati</taxon>
        <taxon>Actinomycetota</taxon>
        <taxon>Actinomycetes</taxon>
        <taxon>Streptosporangiales</taxon>
        <taxon>Thermomonosporaceae</taxon>
        <taxon>Actinoallomurus</taxon>
    </lineage>
</organism>
<dbReference type="AlphaFoldDB" id="A0A9W6VWE2"/>
<dbReference type="RefSeq" id="WP_285576922.1">
    <property type="nucleotide sequence ID" value="NZ_BSTK01000008.1"/>
</dbReference>
<dbReference type="Proteomes" id="UP001165074">
    <property type="component" value="Unassembled WGS sequence"/>
</dbReference>
<sequence>MTKIFDVGRELATGIGDRADAWRFIRGFAAGWQAPLTDDDGCPASDLDAAEARLGLRLPTALREAYRLFGRREDLTANQDVLLSPDRLHLDGEVLVFRVENQAVVHWGVPVAELEEPDPPVVVRASLADPSAERWEPWLDRFSLACVEIVLSESLFVSEDLGDNRGIDDGESDLLERHYTRLPLPDYPTSQTTVPAIRWFAGRDVIIRDDQRTWMWVRARTCEALATVRTELPGDWIMTDTDEPN</sequence>
<accession>A0A9W6VWE2</accession>
<reference evidence="1" key="1">
    <citation type="submission" date="2023-03" db="EMBL/GenBank/DDBJ databases">
        <title>Actinoallomurus iriomotensis NBRC 103684.</title>
        <authorList>
            <person name="Ichikawa N."/>
            <person name="Sato H."/>
            <person name="Tonouchi N."/>
        </authorList>
    </citation>
    <scope>NUCLEOTIDE SEQUENCE</scope>
    <source>
        <strain evidence="1">NBRC 103684</strain>
    </source>
</reference>
<keyword evidence="2" id="KW-1185">Reference proteome</keyword>
<protein>
    <recommendedName>
        <fullName evidence="3">Knr4/Smi1-like domain-containing protein</fullName>
    </recommendedName>
</protein>
<evidence type="ECO:0008006" key="3">
    <source>
        <dbReference type="Google" id="ProtNLM"/>
    </source>
</evidence>
<dbReference type="EMBL" id="BSTK01000008">
    <property type="protein sequence ID" value="GLY87698.1"/>
    <property type="molecule type" value="Genomic_DNA"/>
</dbReference>
<gene>
    <name evidence="1" type="ORF">Airi02_056270</name>
</gene>
<proteinExistence type="predicted"/>
<name>A0A9W6VWE2_9ACTN</name>
<comment type="caution">
    <text evidence="1">The sequence shown here is derived from an EMBL/GenBank/DDBJ whole genome shotgun (WGS) entry which is preliminary data.</text>
</comment>